<reference evidence="19" key="1">
    <citation type="submission" date="2017-09" db="EMBL/GenBank/DDBJ databases">
        <title>Depth-based differentiation of microbial function through sediment-hosted aquifers and enrichment of novel symbionts in the deep terrestrial subsurface.</title>
        <authorList>
            <person name="Probst A.J."/>
            <person name="Ladd B."/>
            <person name="Jarett J.K."/>
            <person name="Geller-Mcgrath D.E."/>
            <person name="Sieber C.M.K."/>
            <person name="Emerson J.B."/>
            <person name="Anantharaman K."/>
            <person name="Thomas B.C."/>
            <person name="Malmstrom R."/>
            <person name="Stieglmeier M."/>
            <person name="Klingl A."/>
            <person name="Woyke T."/>
            <person name="Ryan C.M."/>
            <person name="Banfield J.F."/>
        </authorList>
    </citation>
    <scope>NUCLEOTIDE SEQUENCE [LARGE SCALE GENOMIC DNA]</scope>
</reference>
<feature type="domain" description="Aminoacyl-tRNA synthetase class Ia" evidence="16">
    <location>
        <begin position="675"/>
        <end position="819"/>
    </location>
</feature>
<dbReference type="Proteomes" id="UP000230543">
    <property type="component" value="Unassembled WGS sequence"/>
</dbReference>
<comment type="function">
    <text evidence="13 15">Catalyzes the attachment of isoleucine to tRNA(Ile). As IleRS can inadvertently accommodate and process structurally similar amino acids such as valine, to avoid such errors it has two additional distinct tRNA(Ile)-dependent editing activities. One activity is designated as 'pretransfer' editing and involves the hydrolysis of activated Val-AMP. The other activity is designated 'posttransfer' editing and involves deacylation of mischarged Val-tRNA(Ile).</text>
</comment>
<dbReference type="SUPFAM" id="SSF53254">
    <property type="entry name" value="Phosphoglycerate mutase-like"/>
    <property type="match status" value="1"/>
</dbReference>
<keyword evidence="6 15" id="KW-0436">Ligase</keyword>
<dbReference type="InterPro" id="IPR013155">
    <property type="entry name" value="M/V/L/I-tRNA-synth_anticd-bd"/>
</dbReference>
<dbReference type="InterPro" id="IPR023586">
    <property type="entry name" value="Ile-tRNA-ligase_type2"/>
</dbReference>
<dbReference type="Gene3D" id="3.40.50.620">
    <property type="entry name" value="HUPs"/>
    <property type="match status" value="2"/>
</dbReference>
<evidence type="ECO:0000256" key="2">
    <source>
        <dbReference type="ARBA" id="ARBA00004496"/>
    </source>
</evidence>
<dbReference type="EMBL" id="PFBO01000018">
    <property type="protein sequence ID" value="PIT90736.1"/>
    <property type="molecule type" value="Genomic_DNA"/>
</dbReference>
<feature type="short sequence motif" description="'HIGH' region" evidence="15">
    <location>
        <begin position="41"/>
        <end position="51"/>
    </location>
</feature>
<dbReference type="InterPro" id="IPR013078">
    <property type="entry name" value="His_Pase_superF_clade-1"/>
</dbReference>
<evidence type="ECO:0000256" key="13">
    <source>
        <dbReference type="ARBA" id="ARBA00025217"/>
    </source>
</evidence>
<dbReference type="Pfam" id="PF00133">
    <property type="entry name" value="tRNA-synt_1"/>
    <property type="match status" value="2"/>
</dbReference>
<dbReference type="PANTHER" id="PTHR42780:SF1">
    <property type="entry name" value="ISOLEUCINE--TRNA LIGASE, CYTOPLASMIC"/>
    <property type="match status" value="1"/>
</dbReference>
<evidence type="ECO:0000256" key="8">
    <source>
        <dbReference type="ARBA" id="ARBA00022741"/>
    </source>
</evidence>
<dbReference type="GO" id="GO:0002161">
    <property type="term" value="F:aminoacyl-tRNA deacylase activity"/>
    <property type="evidence" value="ECO:0007669"/>
    <property type="project" value="InterPro"/>
</dbReference>
<evidence type="ECO:0000259" key="16">
    <source>
        <dbReference type="Pfam" id="PF00133"/>
    </source>
</evidence>
<evidence type="ECO:0000256" key="15">
    <source>
        <dbReference type="HAMAP-Rule" id="MF_02003"/>
    </source>
</evidence>
<dbReference type="GO" id="GO:0005737">
    <property type="term" value="C:cytoplasm"/>
    <property type="evidence" value="ECO:0007669"/>
    <property type="project" value="UniProtKB-SubCell"/>
</dbReference>
<evidence type="ECO:0000256" key="5">
    <source>
        <dbReference type="ARBA" id="ARBA00022490"/>
    </source>
</evidence>
<dbReference type="Gene3D" id="3.40.50.1240">
    <property type="entry name" value="Phosphoglycerate mutase-like"/>
    <property type="match status" value="1"/>
</dbReference>
<dbReference type="GO" id="GO:0006428">
    <property type="term" value="P:isoleucyl-tRNA aminoacylation"/>
    <property type="evidence" value="ECO:0007669"/>
    <property type="project" value="UniProtKB-UniRule"/>
</dbReference>
<dbReference type="InterPro" id="IPR002301">
    <property type="entry name" value="Ile-tRNA-ligase"/>
</dbReference>
<dbReference type="AlphaFoldDB" id="A0A2M6WD80"/>
<evidence type="ECO:0000256" key="10">
    <source>
        <dbReference type="ARBA" id="ARBA00022840"/>
    </source>
</evidence>
<sequence length="1145" mass="132098">MIKFSEIEEKILEFWETEKIFKKTLKKDCPKGPFTFYEGPPTANGKPGIHHVLARAFKDLIPRYKTMQGYLVERKAGWDTHGLPVELQVEKTLEISGKGEIEKYGIEEFNRQCRQSVWQYQADWEKLTSRIGFWLDMDHPYVTYHKNYVESLWWIFKEVADQGLLYQGYKVVPHCPRCGTALSSHEVAQGYKSVTEPSVYIKFKVTQDKGLIKSGDYILSWTTTPWTLPGNVALAVGENFGYVRVKHNNDYYVLAKDRLEVLEGDYSIEAQLIGSDLLGLEYEPLFLGAIPEETENYHNGFKIYAAGFVTTDDGTGIVHTAVMYGEDDYLLGSEIGLPKYHTVDESGYFNETVKKWAGKFVKDDEVTKEIIKDLDSRGLLLRQADYTHDYPFCWRCDTPLLYYAKDSWFFKMSELRGRLMEENQKINWVPEHLKEGRFGEWLSQVKDWAISRERYWGTPLPIWRCEKCQEIKVIGSYDQLREQSLERLTKFVVMRHGQAENNLAKTFSRAEDKWPLTDLGRQQTAEQVKRLKDQKIDLIIASPVLRTRQTAEIAAKELGLEVIYDQALAEYDFGQWLEISKEERLNRPDYQDYRSKTLEEKFDYRLGKNGETAREIMDRAEKFLLKTNKEYFGKNILLITHAGIAAAVNRVLNQANLEDYVNFEGVGYAAVVNEYLTEDGKSFDPHRPYIDRHKLKCQCGGQMTRVPEVADCWFDSGSMPFAQHHYPFENQEKVDAQDYYPADFISEAIDQTRGWFYTLLAVGTLLGKGTPYQNVICLGHINDAKGQKMSKSKGNIVDPWEVMNQWGADALRFHLYTMNQPGETKNFDIKNVESVVKKNFNLLFNVLSFYQTYAEDRPASTDLPQVKHVLDEWILARLNQTAEKITTYLNQYNLFSAARLITDFIDDLSTWYLRRSRDRFKSQDEKDKAQAIETLGYVLLTLSKLMAPFTPFIAEELYRRLKGPLQSVHLETWPETQTVNDQVLREMAKARKVVELALAQRDETGFKVRQPLSKLTVMGEKLAGDLSEIIKDEVNVKEVEFVKAEELSVGLDIVLTEELKLEGLLRELVRSINQLRKEAGLTINDSVVIGYQTDSEMVKKVVSDFKAEILSGTISAEIKPEKITENLIAKDLDLNGEKLWLALKK</sequence>
<protein>
    <recommendedName>
        <fullName evidence="15">Isoleucine--tRNA ligase</fullName>
        <ecNumber evidence="15">6.1.1.5</ecNumber>
    </recommendedName>
    <alternativeName>
        <fullName evidence="15">Isoleucyl-tRNA synthetase</fullName>
        <shortName evidence="15">IleRS</shortName>
    </alternativeName>
</protein>
<dbReference type="InterPro" id="IPR009080">
    <property type="entry name" value="tRNAsynth_Ia_anticodon-bd"/>
</dbReference>
<dbReference type="EC" id="6.1.1.5" evidence="15"/>
<dbReference type="Pfam" id="PF08264">
    <property type="entry name" value="Anticodon_1"/>
    <property type="match status" value="1"/>
</dbReference>
<keyword evidence="12 15" id="KW-0030">Aminoacyl-tRNA synthetase</keyword>
<keyword evidence="11 15" id="KW-0648">Protein biosynthesis</keyword>
<dbReference type="CDD" id="cd07961">
    <property type="entry name" value="Anticodon_Ia_Ile_ABEc"/>
    <property type="match status" value="1"/>
</dbReference>
<dbReference type="SUPFAM" id="SSF50677">
    <property type="entry name" value="ValRS/IleRS/LeuRS editing domain"/>
    <property type="match status" value="1"/>
</dbReference>
<evidence type="ECO:0000256" key="4">
    <source>
        <dbReference type="ARBA" id="ARBA00011245"/>
    </source>
</evidence>
<comment type="catalytic activity">
    <reaction evidence="14 15">
        <text>tRNA(Ile) + L-isoleucine + ATP = L-isoleucyl-tRNA(Ile) + AMP + diphosphate</text>
        <dbReference type="Rhea" id="RHEA:11060"/>
        <dbReference type="Rhea" id="RHEA-COMP:9666"/>
        <dbReference type="Rhea" id="RHEA-COMP:9695"/>
        <dbReference type="ChEBI" id="CHEBI:30616"/>
        <dbReference type="ChEBI" id="CHEBI:33019"/>
        <dbReference type="ChEBI" id="CHEBI:58045"/>
        <dbReference type="ChEBI" id="CHEBI:78442"/>
        <dbReference type="ChEBI" id="CHEBI:78528"/>
        <dbReference type="ChEBI" id="CHEBI:456215"/>
        <dbReference type="EC" id="6.1.1.5"/>
    </reaction>
</comment>
<comment type="caution">
    <text evidence="18">The sequence shown here is derived from an EMBL/GenBank/DDBJ whole genome shotgun (WGS) entry which is preliminary data.</text>
</comment>
<organism evidence="18 19">
    <name type="scientific">Candidatus Komeilibacteria bacterium CG10_big_fil_rev_8_21_14_0_10_41_13</name>
    <dbReference type="NCBI Taxonomy" id="1974476"/>
    <lineage>
        <taxon>Bacteria</taxon>
        <taxon>Candidatus Komeiliibacteriota</taxon>
    </lineage>
</organism>
<feature type="binding site" evidence="15">
    <location>
        <position position="791"/>
    </location>
    <ligand>
        <name>ATP</name>
        <dbReference type="ChEBI" id="CHEBI:30616"/>
    </ligand>
</feature>
<evidence type="ECO:0000313" key="18">
    <source>
        <dbReference type="EMBL" id="PIT90736.1"/>
    </source>
</evidence>
<feature type="domain" description="Methionyl/Valyl/Leucyl/Isoleucyl-tRNA synthetase anticodon-binding" evidence="17">
    <location>
        <begin position="871"/>
        <end position="1014"/>
    </location>
</feature>
<feature type="short sequence motif" description="'KMSKS' region" evidence="15">
    <location>
        <begin position="788"/>
        <end position="792"/>
    </location>
</feature>
<keyword evidence="9 15" id="KW-0862">Zinc</keyword>
<evidence type="ECO:0000313" key="19">
    <source>
        <dbReference type="Proteomes" id="UP000230543"/>
    </source>
</evidence>
<dbReference type="Gene3D" id="1.10.730.10">
    <property type="entry name" value="Isoleucyl-tRNA Synthetase, Domain 1"/>
    <property type="match status" value="1"/>
</dbReference>
<evidence type="ECO:0000256" key="3">
    <source>
        <dbReference type="ARBA" id="ARBA00007078"/>
    </source>
</evidence>
<dbReference type="Gene3D" id="3.90.740.10">
    <property type="entry name" value="Valyl/Leucyl/Isoleucyl-tRNA synthetase, editing domain"/>
    <property type="match status" value="1"/>
</dbReference>
<dbReference type="PRINTS" id="PR00984">
    <property type="entry name" value="TRNASYNTHILE"/>
</dbReference>
<keyword evidence="7 15" id="KW-0479">Metal-binding</keyword>
<dbReference type="SUPFAM" id="SSF47323">
    <property type="entry name" value="Anticodon-binding domain of a subclass of class I aminoacyl-tRNA synthetases"/>
    <property type="match status" value="1"/>
</dbReference>
<dbReference type="Pfam" id="PF00300">
    <property type="entry name" value="His_Phos_1"/>
    <property type="match status" value="1"/>
</dbReference>
<dbReference type="HAMAP" id="MF_02003">
    <property type="entry name" value="Ile_tRNA_synth_type2"/>
    <property type="match status" value="1"/>
</dbReference>
<dbReference type="InterPro" id="IPR033709">
    <property type="entry name" value="Anticodon_Ile_ABEc"/>
</dbReference>
<evidence type="ECO:0000259" key="17">
    <source>
        <dbReference type="Pfam" id="PF08264"/>
    </source>
</evidence>
<dbReference type="GO" id="GO:0005524">
    <property type="term" value="F:ATP binding"/>
    <property type="evidence" value="ECO:0007669"/>
    <property type="project" value="UniProtKB-UniRule"/>
</dbReference>
<dbReference type="CDD" id="cd07067">
    <property type="entry name" value="HP_PGM_like"/>
    <property type="match status" value="1"/>
</dbReference>
<evidence type="ECO:0000256" key="11">
    <source>
        <dbReference type="ARBA" id="ARBA00022917"/>
    </source>
</evidence>
<name>A0A2M6WD80_9BACT</name>
<comment type="subcellular location">
    <subcellularLocation>
        <location evidence="2 15">Cytoplasm</location>
    </subcellularLocation>
</comment>
<comment type="domain">
    <text evidence="15">IleRS has two distinct active sites: one for aminoacylation and one for editing. The misactivated valine is translocated from the active site to the editing site, which sterically excludes the correctly activated isoleucine. The single editing site contains two valyl binding pockets, one specific for each substrate (Val-AMP or Val-tRNA(Ile)).</text>
</comment>
<dbReference type="GO" id="GO:0004822">
    <property type="term" value="F:isoleucine-tRNA ligase activity"/>
    <property type="evidence" value="ECO:0007669"/>
    <property type="project" value="UniProtKB-UniRule"/>
</dbReference>
<dbReference type="SMART" id="SM00855">
    <property type="entry name" value="PGAM"/>
    <property type="match status" value="1"/>
</dbReference>
<comment type="subunit">
    <text evidence="4 15">Monomer.</text>
</comment>
<dbReference type="SUPFAM" id="SSF52374">
    <property type="entry name" value="Nucleotidylyl transferase"/>
    <property type="match status" value="1"/>
</dbReference>
<dbReference type="InterPro" id="IPR029033">
    <property type="entry name" value="His_PPase_superfam"/>
</dbReference>
<gene>
    <name evidence="15" type="primary">ileS</name>
    <name evidence="18" type="ORF">COU22_00515</name>
</gene>
<dbReference type="InterPro" id="IPR014729">
    <property type="entry name" value="Rossmann-like_a/b/a_fold"/>
</dbReference>
<keyword evidence="8 15" id="KW-0547">Nucleotide-binding</keyword>
<accession>A0A2M6WD80</accession>
<evidence type="ECO:0000256" key="9">
    <source>
        <dbReference type="ARBA" id="ARBA00022833"/>
    </source>
</evidence>
<comment type="similarity">
    <text evidence="3 15">Belongs to the class-I aminoacyl-tRNA synthetase family. IleS type 2 subfamily.</text>
</comment>
<dbReference type="InterPro" id="IPR002300">
    <property type="entry name" value="aa-tRNA-synth_Ia"/>
</dbReference>
<keyword evidence="5 15" id="KW-0963">Cytoplasm</keyword>
<evidence type="ECO:0000256" key="1">
    <source>
        <dbReference type="ARBA" id="ARBA00001947"/>
    </source>
</evidence>
<comment type="cofactor">
    <cofactor evidence="1 15">
        <name>Zn(2+)</name>
        <dbReference type="ChEBI" id="CHEBI:29105"/>
    </cofactor>
</comment>
<dbReference type="GO" id="GO:0008270">
    <property type="term" value="F:zinc ion binding"/>
    <property type="evidence" value="ECO:0007669"/>
    <property type="project" value="UniProtKB-UniRule"/>
</dbReference>
<dbReference type="FunFam" id="3.40.50.620:FF:000063">
    <property type="entry name" value="Isoleucine--tRNA ligase"/>
    <property type="match status" value="1"/>
</dbReference>
<keyword evidence="10 15" id="KW-0067">ATP-binding</keyword>
<evidence type="ECO:0000256" key="12">
    <source>
        <dbReference type="ARBA" id="ARBA00023146"/>
    </source>
</evidence>
<dbReference type="GO" id="GO:0000049">
    <property type="term" value="F:tRNA binding"/>
    <property type="evidence" value="ECO:0007669"/>
    <property type="project" value="InterPro"/>
</dbReference>
<evidence type="ECO:0000256" key="7">
    <source>
        <dbReference type="ARBA" id="ARBA00022723"/>
    </source>
</evidence>
<proteinExistence type="inferred from homology"/>
<evidence type="ECO:0000256" key="14">
    <source>
        <dbReference type="ARBA" id="ARBA00048359"/>
    </source>
</evidence>
<dbReference type="PANTHER" id="PTHR42780">
    <property type="entry name" value="SOLEUCYL-TRNA SYNTHETASE"/>
    <property type="match status" value="1"/>
</dbReference>
<dbReference type="InterPro" id="IPR009008">
    <property type="entry name" value="Val/Leu/Ile-tRNA-synth_edit"/>
</dbReference>
<evidence type="ECO:0000256" key="6">
    <source>
        <dbReference type="ARBA" id="ARBA00022598"/>
    </source>
</evidence>
<feature type="domain" description="Aminoacyl-tRNA synthetase class Ia" evidence="16">
    <location>
        <begin position="10"/>
        <end position="489"/>
    </location>
</feature>